<evidence type="ECO:0000256" key="10">
    <source>
        <dbReference type="ARBA" id="ARBA00023128"/>
    </source>
</evidence>
<evidence type="ECO:0000313" key="16">
    <source>
        <dbReference type="Proteomes" id="UP000424527"/>
    </source>
</evidence>
<evidence type="ECO:0000256" key="11">
    <source>
        <dbReference type="ARBA" id="ARBA00023136"/>
    </source>
</evidence>
<name>A0A6G0II21_LARCR</name>
<feature type="region of interest" description="Disordered" evidence="12">
    <location>
        <begin position="460"/>
        <end position="484"/>
    </location>
</feature>
<keyword evidence="11 13" id="KW-0472">Membrane</keyword>
<keyword evidence="5 13" id="KW-0812">Transmembrane</keyword>
<sequence length="484" mass="53343">MRLELVRARFFSWDSRAEEEGKLLLSRDEKCKQNELLFGNPNLRRSGTNTQMRSSLQYTKSSLSGSQKVGAFRRVSERSIDSSGSGFRQEVMTNMAWRGCVMKWAKTELTRSTNTTSQSSRLNSCNQQRCGFRREAKRPDTKKGNVTQETNLSEAGAPGPPPPPKVPRPTLFKPLMFTVGFTGCSFGAAAILQYETMKSRVQSAKDEDEAENVSQGSQDMAYWHDWWKQLSGFQRQLILLMSMMDDFWSSLTEGQRTVTGIIAVNAVVLCCWRMPSMQRSMIKYFTSNPASKTRYLPMVLSSFSHYSIIHMVANMYVLWTFSSGIVSLLGREQFLAVYLSAGVISTMVSYMCKAASGRLYPSLGASGAVMAVLAAVCTKVPEAKLGIIFLPMITFTAGNALKALIAIDTAGLVLGWRLFDHAAHIGGALFGVWYVTYGHKLIWRKREPFVKLWHDMRSADAGGSKPGGGPGVSGGNGGGGPGPQ</sequence>
<feature type="region of interest" description="Disordered" evidence="12">
    <location>
        <begin position="110"/>
        <end position="167"/>
    </location>
</feature>
<evidence type="ECO:0000256" key="5">
    <source>
        <dbReference type="ARBA" id="ARBA00022692"/>
    </source>
</evidence>
<reference evidence="15 16" key="1">
    <citation type="submission" date="2019-07" db="EMBL/GenBank/DDBJ databases">
        <title>Chromosome genome assembly for large yellow croaker.</title>
        <authorList>
            <person name="Xiao S."/>
        </authorList>
    </citation>
    <scope>NUCLEOTIDE SEQUENCE [LARGE SCALE GENOMIC DNA]</scope>
    <source>
        <strain evidence="15">JMULYC20181020</strain>
        <tissue evidence="15">Muscle</tissue>
    </source>
</reference>
<keyword evidence="9 13" id="KW-1133">Transmembrane helix</keyword>
<keyword evidence="7" id="KW-0378">Hydrolase</keyword>
<evidence type="ECO:0000256" key="6">
    <source>
        <dbReference type="ARBA" id="ARBA00022792"/>
    </source>
</evidence>
<accession>A0A6G0II21</accession>
<keyword evidence="10" id="KW-0496">Mitochondrion</keyword>
<evidence type="ECO:0000256" key="9">
    <source>
        <dbReference type="ARBA" id="ARBA00022989"/>
    </source>
</evidence>
<keyword evidence="8" id="KW-0809">Transit peptide</keyword>
<dbReference type="InterPro" id="IPR022764">
    <property type="entry name" value="Peptidase_S54_rhomboid_dom"/>
</dbReference>
<comment type="similarity">
    <text evidence="3">Belongs to the peptidase S54 family.</text>
</comment>
<dbReference type="SUPFAM" id="SSF144091">
    <property type="entry name" value="Rhomboid-like"/>
    <property type="match status" value="1"/>
</dbReference>
<evidence type="ECO:0000256" key="12">
    <source>
        <dbReference type="SAM" id="MobiDB-lite"/>
    </source>
</evidence>
<feature type="transmembrane region" description="Helical" evidence="13">
    <location>
        <begin position="387"/>
        <end position="407"/>
    </location>
</feature>
<keyword evidence="6" id="KW-0999">Mitochondrion inner membrane</keyword>
<dbReference type="PANTHER" id="PTHR43731">
    <property type="entry name" value="RHOMBOID PROTEASE"/>
    <property type="match status" value="1"/>
</dbReference>
<dbReference type="AlphaFoldDB" id="A0A6G0II21"/>
<dbReference type="FunFam" id="1.20.1540.10:FF:000005">
    <property type="entry name" value="Presenilins-associated rhomboid-like protein, mitochondrial"/>
    <property type="match status" value="1"/>
</dbReference>
<dbReference type="EC" id="3.4.21.105" evidence="4"/>
<feature type="domain" description="Peptidase S54 rhomboid" evidence="14">
    <location>
        <begin position="296"/>
        <end position="438"/>
    </location>
</feature>
<dbReference type="GO" id="GO:0005743">
    <property type="term" value="C:mitochondrial inner membrane"/>
    <property type="evidence" value="ECO:0007669"/>
    <property type="project" value="UniProtKB-SubCell"/>
</dbReference>
<dbReference type="GO" id="GO:0006465">
    <property type="term" value="P:signal peptide processing"/>
    <property type="evidence" value="ECO:0007669"/>
    <property type="project" value="TreeGrafter"/>
</dbReference>
<dbReference type="Pfam" id="PF01694">
    <property type="entry name" value="Rhomboid"/>
    <property type="match status" value="1"/>
</dbReference>
<feature type="transmembrane region" description="Helical" evidence="13">
    <location>
        <begin position="359"/>
        <end position="381"/>
    </location>
</feature>
<dbReference type="GO" id="GO:0004252">
    <property type="term" value="F:serine-type endopeptidase activity"/>
    <property type="evidence" value="ECO:0007669"/>
    <property type="project" value="InterPro"/>
</dbReference>
<evidence type="ECO:0000256" key="13">
    <source>
        <dbReference type="SAM" id="Phobius"/>
    </source>
</evidence>
<evidence type="ECO:0000256" key="2">
    <source>
        <dbReference type="ARBA" id="ARBA00004448"/>
    </source>
</evidence>
<dbReference type="InterPro" id="IPR035952">
    <property type="entry name" value="Rhomboid-like_sf"/>
</dbReference>
<evidence type="ECO:0000256" key="7">
    <source>
        <dbReference type="ARBA" id="ARBA00022801"/>
    </source>
</evidence>
<evidence type="ECO:0000256" key="1">
    <source>
        <dbReference type="ARBA" id="ARBA00000156"/>
    </source>
</evidence>
<proteinExistence type="inferred from homology"/>
<feature type="transmembrane region" description="Helical" evidence="13">
    <location>
        <begin position="295"/>
        <end position="321"/>
    </location>
</feature>
<dbReference type="InterPro" id="IPR050925">
    <property type="entry name" value="Rhomboid_protease_S54"/>
</dbReference>
<evidence type="ECO:0000313" key="15">
    <source>
        <dbReference type="EMBL" id="KAE8290953.1"/>
    </source>
</evidence>
<feature type="compositionally biased region" description="Polar residues" evidence="12">
    <location>
        <begin position="144"/>
        <end position="153"/>
    </location>
</feature>
<feature type="transmembrane region" description="Helical" evidence="13">
    <location>
        <begin position="333"/>
        <end position="352"/>
    </location>
</feature>
<feature type="compositionally biased region" description="Pro residues" evidence="12">
    <location>
        <begin position="158"/>
        <end position="167"/>
    </location>
</feature>
<evidence type="ECO:0000256" key="4">
    <source>
        <dbReference type="ARBA" id="ARBA00013039"/>
    </source>
</evidence>
<dbReference type="Gene3D" id="1.20.1540.10">
    <property type="entry name" value="Rhomboid-like"/>
    <property type="match status" value="1"/>
</dbReference>
<comment type="subcellular location">
    <subcellularLocation>
        <location evidence="2">Mitochondrion inner membrane</location>
        <topology evidence="2">Multi-pass membrane protein</topology>
    </subcellularLocation>
</comment>
<dbReference type="PANTHER" id="PTHR43731:SF28">
    <property type="entry name" value="PRESENILIN-ASSOCIATED RHOMBOID-LIKE PROTEIN A, MITOCHONDRIAL"/>
    <property type="match status" value="1"/>
</dbReference>
<evidence type="ECO:0000256" key="3">
    <source>
        <dbReference type="ARBA" id="ARBA00009045"/>
    </source>
</evidence>
<evidence type="ECO:0000259" key="14">
    <source>
        <dbReference type="Pfam" id="PF01694"/>
    </source>
</evidence>
<comment type="catalytic activity">
    <reaction evidence="1">
        <text>Cleaves type-1 transmembrane domains using a catalytic dyad composed of serine and histidine that are contributed by different transmembrane domains.</text>
        <dbReference type="EC" id="3.4.21.105"/>
    </reaction>
</comment>
<evidence type="ECO:0000256" key="8">
    <source>
        <dbReference type="ARBA" id="ARBA00022946"/>
    </source>
</evidence>
<protein>
    <recommendedName>
        <fullName evidence="4">rhomboid protease</fullName>
        <ecNumber evidence="4">3.4.21.105</ecNumber>
    </recommendedName>
</protein>
<dbReference type="EMBL" id="REGW02000010">
    <property type="protein sequence ID" value="KAE8290953.1"/>
    <property type="molecule type" value="Genomic_DNA"/>
</dbReference>
<gene>
    <name evidence="15" type="ORF">D5F01_LYC10545</name>
</gene>
<feature type="compositionally biased region" description="Low complexity" evidence="12">
    <location>
        <begin position="110"/>
        <end position="124"/>
    </location>
</feature>
<feature type="compositionally biased region" description="Gly residues" evidence="12">
    <location>
        <begin position="464"/>
        <end position="484"/>
    </location>
</feature>
<keyword evidence="16" id="KW-1185">Reference proteome</keyword>
<organism evidence="15 16">
    <name type="scientific">Larimichthys crocea</name>
    <name type="common">Large yellow croaker</name>
    <name type="synonym">Pseudosciaena crocea</name>
    <dbReference type="NCBI Taxonomy" id="215358"/>
    <lineage>
        <taxon>Eukaryota</taxon>
        <taxon>Metazoa</taxon>
        <taxon>Chordata</taxon>
        <taxon>Craniata</taxon>
        <taxon>Vertebrata</taxon>
        <taxon>Euteleostomi</taxon>
        <taxon>Actinopterygii</taxon>
        <taxon>Neopterygii</taxon>
        <taxon>Teleostei</taxon>
        <taxon>Neoteleostei</taxon>
        <taxon>Acanthomorphata</taxon>
        <taxon>Eupercaria</taxon>
        <taxon>Sciaenidae</taxon>
        <taxon>Larimichthys</taxon>
    </lineage>
</organism>
<feature type="compositionally biased region" description="Basic and acidic residues" evidence="12">
    <location>
        <begin position="132"/>
        <end position="143"/>
    </location>
</feature>
<comment type="caution">
    <text evidence="15">The sequence shown here is derived from an EMBL/GenBank/DDBJ whole genome shotgun (WGS) entry which is preliminary data.</text>
</comment>
<dbReference type="Proteomes" id="UP000424527">
    <property type="component" value="Unassembled WGS sequence"/>
</dbReference>